<keyword evidence="8" id="KW-1185">Reference proteome</keyword>
<evidence type="ECO:0000256" key="4">
    <source>
        <dbReference type="ARBA" id="ARBA00022777"/>
    </source>
</evidence>
<dbReference type="Gene3D" id="1.10.510.10">
    <property type="entry name" value="Transferase(Phosphotransferase) domain 1"/>
    <property type="match status" value="1"/>
</dbReference>
<evidence type="ECO:0000259" key="6">
    <source>
        <dbReference type="PROSITE" id="PS50011"/>
    </source>
</evidence>
<dbReference type="GO" id="GO:0004674">
    <property type="term" value="F:protein serine/threonine kinase activity"/>
    <property type="evidence" value="ECO:0007669"/>
    <property type="project" value="UniProtKB-KW"/>
</dbReference>
<evidence type="ECO:0000313" key="7">
    <source>
        <dbReference type="EMBL" id="VDK25029.1"/>
    </source>
</evidence>
<evidence type="ECO:0000313" key="9">
    <source>
        <dbReference type="WBParaSite" id="TASK_0000237801-mRNA-1"/>
    </source>
</evidence>
<dbReference type="InterPro" id="IPR000719">
    <property type="entry name" value="Prot_kinase_dom"/>
</dbReference>
<dbReference type="PROSITE" id="PS00108">
    <property type="entry name" value="PROTEIN_KINASE_ST"/>
    <property type="match status" value="1"/>
</dbReference>
<evidence type="ECO:0000256" key="3">
    <source>
        <dbReference type="ARBA" id="ARBA00022741"/>
    </source>
</evidence>
<dbReference type="EMBL" id="UYRS01001554">
    <property type="protein sequence ID" value="VDK25029.1"/>
    <property type="molecule type" value="Genomic_DNA"/>
</dbReference>
<feature type="domain" description="Protein kinase" evidence="6">
    <location>
        <begin position="6"/>
        <end position="261"/>
    </location>
</feature>
<evidence type="ECO:0000256" key="1">
    <source>
        <dbReference type="ARBA" id="ARBA00022527"/>
    </source>
</evidence>
<dbReference type="CDD" id="cd00180">
    <property type="entry name" value="PKc"/>
    <property type="match status" value="1"/>
</dbReference>
<keyword evidence="1" id="KW-0723">Serine/threonine-protein kinase</keyword>
<keyword evidence="3" id="KW-0547">Nucleotide-binding</keyword>
<keyword evidence="4" id="KW-0418">Kinase</keyword>
<gene>
    <name evidence="7" type="ORF">TASK_LOCUS2379</name>
</gene>
<sequence>MEPKKFDAVKFISRGSYSIVYEVVWPQADDRTSPTTWALKRFYLLNSSAVRCVLREHDILVRLALADKQSPFLVALSQSFRVHGSPAFVLRKGCGLDLWDLILNFGFLSEKNAQFYSCEIICGLEHLHSMGIVHLDVKPANMLIADSGHLLISDFDRAYDLTRATGPPTQTDFTGTPFYMAPEMKYQVKITTKADVWSLSVLVATIMYGHATVNDWLHTFRFVTGRLPNVSAPLRQLFQACLTRNYQKRLDIDGVKCLDFYKDVNWEEVVACKMQLPYHPSEFEVSAAVKKFNIDPIDPLLLAVAYRRHMPLIDERLRDTRDKRGVRRLVVDLPDHEDLAKTGLTAKRIDELFANFDFTSPHHLKSSRGLS</sequence>
<accession>A0A0R3VY84</accession>
<dbReference type="SUPFAM" id="SSF56112">
    <property type="entry name" value="Protein kinase-like (PK-like)"/>
    <property type="match status" value="1"/>
</dbReference>
<dbReference type="Pfam" id="PF00069">
    <property type="entry name" value="Pkinase"/>
    <property type="match status" value="1"/>
</dbReference>
<dbReference type="SMART" id="SM00220">
    <property type="entry name" value="S_TKc"/>
    <property type="match status" value="1"/>
</dbReference>
<dbReference type="InterPro" id="IPR011009">
    <property type="entry name" value="Kinase-like_dom_sf"/>
</dbReference>
<keyword evidence="2" id="KW-0808">Transferase</keyword>
<evidence type="ECO:0000256" key="2">
    <source>
        <dbReference type="ARBA" id="ARBA00022679"/>
    </source>
</evidence>
<dbReference type="PROSITE" id="PS50011">
    <property type="entry name" value="PROTEIN_KINASE_DOM"/>
    <property type="match status" value="1"/>
</dbReference>
<keyword evidence="5" id="KW-0067">ATP-binding</keyword>
<name>A0A0R3VY84_TAEAS</name>
<reference evidence="9" key="1">
    <citation type="submission" date="2017-02" db="UniProtKB">
        <authorList>
            <consortium name="WormBaseParasite"/>
        </authorList>
    </citation>
    <scope>IDENTIFICATION</scope>
</reference>
<reference evidence="7 8" key="2">
    <citation type="submission" date="2018-11" db="EMBL/GenBank/DDBJ databases">
        <authorList>
            <consortium name="Pathogen Informatics"/>
        </authorList>
    </citation>
    <scope>NUCLEOTIDE SEQUENCE [LARGE SCALE GENOMIC DNA]</scope>
</reference>
<evidence type="ECO:0000313" key="8">
    <source>
        <dbReference type="Proteomes" id="UP000282613"/>
    </source>
</evidence>
<evidence type="ECO:0000256" key="5">
    <source>
        <dbReference type="ARBA" id="ARBA00022840"/>
    </source>
</evidence>
<dbReference type="WBParaSite" id="TASK_0000237801-mRNA-1">
    <property type="protein sequence ID" value="TASK_0000237801-mRNA-1"/>
    <property type="gene ID" value="TASK_0000237801"/>
</dbReference>
<dbReference type="Proteomes" id="UP000282613">
    <property type="component" value="Unassembled WGS sequence"/>
</dbReference>
<organism evidence="9">
    <name type="scientific">Taenia asiatica</name>
    <name type="common">Asian tapeworm</name>
    <dbReference type="NCBI Taxonomy" id="60517"/>
    <lineage>
        <taxon>Eukaryota</taxon>
        <taxon>Metazoa</taxon>
        <taxon>Spiralia</taxon>
        <taxon>Lophotrochozoa</taxon>
        <taxon>Platyhelminthes</taxon>
        <taxon>Cestoda</taxon>
        <taxon>Eucestoda</taxon>
        <taxon>Cyclophyllidea</taxon>
        <taxon>Taeniidae</taxon>
        <taxon>Taenia</taxon>
    </lineage>
</organism>
<dbReference type="AlphaFoldDB" id="A0A0R3VY84"/>
<proteinExistence type="predicted"/>
<dbReference type="InterPro" id="IPR008271">
    <property type="entry name" value="Ser/Thr_kinase_AS"/>
</dbReference>
<dbReference type="Gene3D" id="3.30.200.20">
    <property type="entry name" value="Phosphorylase Kinase, domain 1"/>
    <property type="match status" value="1"/>
</dbReference>
<dbReference type="PANTHER" id="PTHR24351">
    <property type="entry name" value="RIBOSOMAL PROTEIN S6 KINASE"/>
    <property type="match status" value="1"/>
</dbReference>
<protein>
    <submittedName>
        <fullName evidence="9">Protein kinase domain-containing protein</fullName>
    </submittedName>
</protein>
<dbReference type="OrthoDB" id="6270180at2759"/>
<dbReference type="GO" id="GO:0005524">
    <property type="term" value="F:ATP binding"/>
    <property type="evidence" value="ECO:0007669"/>
    <property type="project" value="UniProtKB-KW"/>
</dbReference>
<dbReference type="STRING" id="60517.A0A0R3VY84"/>